<evidence type="ECO:0000313" key="5">
    <source>
        <dbReference type="Proteomes" id="UP000603463"/>
    </source>
</evidence>
<protein>
    <submittedName>
        <fullName evidence="3">Uncharacterized protein</fullName>
    </submittedName>
</protein>
<reference evidence="2" key="1">
    <citation type="submission" date="2019-11" db="EMBL/GenBank/DDBJ databases">
        <title>Spread of Macrolides and rifampicin resistant Rhodococcus equi in clinical isolates in the USA.</title>
        <authorList>
            <person name="Alvarez-Narvaez S."/>
            <person name="Huber L."/>
            <person name="Cohen N.D."/>
            <person name="Slovis N."/>
            <person name="Greiter M."/>
            <person name="Giguere S."/>
            <person name="Hart K."/>
        </authorList>
    </citation>
    <scope>NUCLEOTIDE SEQUENCE</scope>
    <source>
        <strain evidence="2">Lh_17</strain>
    </source>
</reference>
<organism evidence="3 5">
    <name type="scientific">Rhodococcus hoagii</name>
    <name type="common">Corynebacterium equii</name>
    <dbReference type="NCBI Taxonomy" id="43767"/>
    <lineage>
        <taxon>Bacteria</taxon>
        <taxon>Bacillati</taxon>
        <taxon>Actinomycetota</taxon>
        <taxon>Actinomycetes</taxon>
        <taxon>Mycobacteriales</taxon>
        <taxon>Nocardiaceae</taxon>
        <taxon>Prescottella</taxon>
    </lineage>
</organism>
<evidence type="ECO:0000313" key="3">
    <source>
        <dbReference type="EMBL" id="NKT81912.1"/>
    </source>
</evidence>
<dbReference type="EMBL" id="WVBC01000044">
    <property type="protein sequence ID" value="NKT81912.1"/>
    <property type="molecule type" value="Genomic_DNA"/>
</dbReference>
<dbReference type="RefSeq" id="WP_205914999.1">
    <property type="nucleotide sequence ID" value="NZ_CP095479.1"/>
</dbReference>
<reference evidence="3" key="2">
    <citation type="journal article" date="2020" name="Environ. Microbiol.">
        <title>The novel and transferable erm(51) gene confers Macrolides, Lincosamides, and Streptogramins B (MLSB) resistance to clonal Rhodococcus equi in the environment.</title>
        <authorList>
            <person name="Huber L."/>
            <person name="Giguere S."/>
            <person name="Slovis N.M."/>
            <person name="Alvarez-Narvaez S."/>
            <person name="Hart K.A."/>
            <person name="Greiter M."/>
            <person name="Morris E.R.A."/>
            <person name="Cohen N.D."/>
        </authorList>
    </citation>
    <scope>NUCLEOTIDE SEQUENCE</scope>
    <source>
        <strain evidence="3">Lh_116_1</strain>
        <strain evidence="4">Lh_16_1</strain>
    </source>
</reference>
<gene>
    <name evidence="2" type="ORF">GS441_26740</name>
    <name evidence="3" type="ORF">GS882_28220</name>
    <name evidence="4" type="ORF">GS947_21925</name>
</gene>
<dbReference type="AlphaFoldDB" id="A0A9Q4ZSQ3"/>
<dbReference type="EMBL" id="WUXR01000025">
    <property type="protein sequence ID" value="MBM4568876.1"/>
    <property type="molecule type" value="Genomic_DNA"/>
</dbReference>
<keyword evidence="1" id="KW-0472">Membrane</keyword>
<evidence type="ECO:0000313" key="4">
    <source>
        <dbReference type="EMBL" id="NKW44145.1"/>
    </source>
</evidence>
<comment type="caution">
    <text evidence="3">The sequence shown here is derived from an EMBL/GenBank/DDBJ whole genome shotgun (WGS) entry which is preliminary data.</text>
</comment>
<dbReference type="EMBL" id="WVDC01000017">
    <property type="protein sequence ID" value="NKW44145.1"/>
    <property type="molecule type" value="Genomic_DNA"/>
</dbReference>
<keyword evidence="1" id="KW-0812">Transmembrane</keyword>
<dbReference type="Proteomes" id="UP000808906">
    <property type="component" value="Unassembled WGS sequence"/>
</dbReference>
<evidence type="ECO:0000313" key="2">
    <source>
        <dbReference type="EMBL" id="MBM4568876.1"/>
    </source>
</evidence>
<feature type="transmembrane region" description="Helical" evidence="1">
    <location>
        <begin position="73"/>
        <end position="94"/>
    </location>
</feature>
<feature type="transmembrane region" description="Helical" evidence="1">
    <location>
        <begin position="32"/>
        <end position="53"/>
    </location>
</feature>
<sequence length="97" mass="9864">MRAFIVDVLAQDGQGGANINITPTPPPQADKFQMLLGVGLWVATAALVGLGVLAGVKFAQAYADGHGGRGEKFMIVAVAVGAVISASAASYVSWFMG</sequence>
<dbReference type="Proteomes" id="UP000603463">
    <property type="component" value="Unassembled WGS sequence"/>
</dbReference>
<evidence type="ECO:0000256" key="1">
    <source>
        <dbReference type="SAM" id="Phobius"/>
    </source>
</evidence>
<name>A0A9Q4ZSQ3_RHOHA</name>
<proteinExistence type="predicted"/>
<dbReference type="Proteomes" id="UP000608063">
    <property type="component" value="Unassembled WGS sequence"/>
</dbReference>
<accession>A0A9Q4ZSQ3</accession>
<keyword evidence="1" id="KW-1133">Transmembrane helix</keyword>